<dbReference type="InterPro" id="IPR035897">
    <property type="entry name" value="Toll_tir_struct_dom_sf"/>
</dbReference>
<dbReference type="AlphaFoldDB" id="A0AAQ2Y2C2"/>
<reference evidence="2" key="1">
    <citation type="submission" date="2023-02" db="EMBL/GenBank/DDBJ databases">
        <title>Isolation, identification, and genome analysis of Vibrio campbellii in the Penaeus vannamei larvae stage.</title>
        <authorList>
            <person name="Huang T."/>
            <person name="Zhang B."/>
        </authorList>
    </citation>
    <scope>NUCLEOTIDE SEQUENCE</scope>
    <source>
        <strain evidence="2">20220413_1</strain>
    </source>
</reference>
<dbReference type="EMBL" id="CP117988">
    <property type="protein sequence ID" value="WDG09694.1"/>
    <property type="molecule type" value="Genomic_DNA"/>
</dbReference>
<evidence type="ECO:0000313" key="3">
    <source>
        <dbReference type="Proteomes" id="UP001219537"/>
    </source>
</evidence>
<accession>A0AAQ2Y2C2</accession>
<protein>
    <submittedName>
        <fullName evidence="2">TIR domain-containing protein</fullName>
    </submittedName>
</protein>
<name>A0AAQ2Y2C2_9VIBR</name>
<feature type="domain" description="TIR" evidence="1">
    <location>
        <begin position="3"/>
        <end position="95"/>
    </location>
</feature>
<gene>
    <name evidence="2" type="ORF">PUN50_07515</name>
</gene>
<dbReference type="InterPro" id="IPR000157">
    <property type="entry name" value="TIR_dom"/>
</dbReference>
<evidence type="ECO:0000259" key="1">
    <source>
        <dbReference type="Pfam" id="PF13676"/>
    </source>
</evidence>
<dbReference type="GO" id="GO:0007165">
    <property type="term" value="P:signal transduction"/>
    <property type="evidence" value="ECO:0007669"/>
    <property type="project" value="InterPro"/>
</dbReference>
<dbReference type="SUPFAM" id="SSF52200">
    <property type="entry name" value="Toll/Interleukin receptor TIR domain"/>
    <property type="match status" value="1"/>
</dbReference>
<organism evidence="2 3">
    <name type="scientific">Vibrio campbellii</name>
    <dbReference type="NCBI Taxonomy" id="680"/>
    <lineage>
        <taxon>Bacteria</taxon>
        <taxon>Pseudomonadati</taxon>
        <taxon>Pseudomonadota</taxon>
        <taxon>Gammaproteobacteria</taxon>
        <taxon>Vibrionales</taxon>
        <taxon>Vibrionaceae</taxon>
        <taxon>Vibrio</taxon>
    </lineage>
</organism>
<proteinExistence type="predicted"/>
<dbReference type="RefSeq" id="WP_274291127.1">
    <property type="nucleotide sequence ID" value="NZ_CP117988.1"/>
</dbReference>
<dbReference type="Gene3D" id="3.40.50.10140">
    <property type="entry name" value="Toll/interleukin-1 receptor homology (TIR) domain"/>
    <property type="match status" value="1"/>
</dbReference>
<dbReference type="Proteomes" id="UP001219537">
    <property type="component" value="Chromosome 1"/>
</dbReference>
<dbReference type="Pfam" id="PF13676">
    <property type="entry name" value="TIR_2"/>
    <property type="match status" value="1"/>
</dbReference>
<sequence length="260" mass="29830">MNVFLSWSGNRSKAVAELLDEWLQCVIQAVDPWMSSKDIDRGSLWFSEINDQLQNTTIGIICLTQENKNKPWILFEAGALAKGLSESRVCTFLVDLNPTDVGTPLSQFNHTFPSKEGLWELVRTLNNSLKDKGLKEKILEQVFETYWPQFEREFKAILKNHPSSENVEKRSDDDILLEILSTTRSMDKRVRILEQDTNNSRTINFAKVRHEPRPNIENSIRHLIARGESESDIITKIAVDYEVPKSVVHSILVALDHNIQ</sequence>
<evidence type="ECO:0000313" key="2">
    <source>
        <dbReference type="EMBL" id="WDG09694.1"/>
    </source>
</evidence>